<dbReference type="EMBL" id="SNRW01045652">
    <property type="protein sequence ID" value="KAA6320110.1"/>
    <property type="molecule type" value="Genomic_DNA"/>
</dbReference>
<keyword evidence="1" id="KW-0472">Membrane</keyword>
<keyword evidence="1" id="KW-0812">Transmembrane</keyword>
<evidence type="ECO:0000313" key="2">
    <source>
        <dbReference type="EMBL" id="KAA6320110.1"/>
    </source>
</evidence>
<dbReference type="OrthoDB" id="2897838at2759"/>
<reference evidence="2 3" key="1">
    <citation type="submission" date="2019-03" db="EMBL/GenBank/DDBJ databases">
        <title>Single cell metagenomics reveals metabolic interactions within the superorganism composed of flagellate Streblomastix strix and complex community of Bacteroidetes bacteria on its surface.</title>
        <authorList>
            <person name="Treitli S.C."/>
            <person name="Kolisko M."/>
            <person name="Husnik F."/>
            <person name="Keeling P."/>
            <person name="Hampl V."/>
        </authorList>
    </citation>
    <scope>NUCLEOTIDE SEQUENCE [LARGE SCALE GENOMIC DNA]</scope>
    <source>
        <strain evidence="2">ST1C</strain>
    </source>
</reference>
<evidence type="ECO:0000313" key="3">
    <source>
        <dbReference type="Proteomes" id="UP000324800"/>
    </source>
</evidence>
<protein>
    <submittedName>
        <fullName evidence="2">Uncharacterized protein</fullName>
    </submittedName>
</protein>
<gene>
    <name evidence="2" type="ORF">EZS28_054731</name>
</gene>
<feature type="transmembrane region" description="Helical" evidence="1">
    <location>
        <begin position="70"/>
        <end position="90"/>
    </location>
</feature>
<accession>A0A5J4QGB0</accession>
<keyword evidence="1" id="KW-1133">Transmembrane helix</keyword>
<dbReference type="Proteomes" id="UP000324800">
    <property type="component" value="Unassembled WGS sequence"/>
</dbReference>
<sequence length="205" mass="23688">MVGDYQVKQEVIDLAIKKLGLHVWLDVFASRTDKLLTKYCNMLPDHGAYKIDAFSLNCERLSQYLHHHPVKFILIFLIICSISFFARHLLIHHCVTMLCKLIIIVLSGRQYSRRVFSVINTAASRQLKNFKIHVSLYSPTRIIGSSTQFEGSSNAPHSFTAASVFIEKHGVFSWKFRGLFIFLYLSHHVRSPRTRLSSFHIPFHL</sequence>
<feature type="non-terminal residue" evidence="2">
    <location>
        <position position="205"/>
    </location>
</feature>
<dbReference type="AlphaFoldDB" id="A0A5J4QGB0"/>
<name>A0A5J4QGB0_9EUKA</name>
<organism evidence="2 3">
    <name type="scientific">Streblomastix strix</name>
    <dbReference type="NCBI Taxonomy" id="222440"/>
    <lineage>
        <taxon>Eukaryota</taxon>
        <taxon>Metamonada</taxon>
        <taxon>Preaxostyla</taxon>
        <taxon>Oxymonadida</taxon>
        <taxon>Streblomastigidae</taxon>
        <taxon>Streblomastix</taxon>
    </lineage>
</organism>
<proteinExistence type="predicted"/>
<comment type="caution">
    <text evidence="2">The sequence shown here is derived from an EMBL/GenBank/DDBJ whole genome shotgun (WGS) entry which is preliminary data.</text>
</comment>
<evidence type="ECO:0000256" key="1">
    <source>
        <dbReference type="SAM" id="Phobius"/>
    </source>
</evidence>